<dbReference type="InterPro" id="IPR049177">
    <property type="entry name" value="MgtC_SapB_SrpB_YhiD_N"/>
</dbReference>
<dbReference type="OrthoDB" id="10052237at2759"/>
<accession>A0A812RJQ8</accession>
<name>A0A812RJQ8_SYMPI</name>
<evidence type="ECO:0000256" key="2">
    <source>
        <dbReference type="ARBA" id="ARBA00022475"/>
    </source>
</evidence>
<evidence type="ECO:0000256" key="6">
    <source>
        <dbReference type="SAM" id="MobiDB-lite"/>
    </source>
</evidence>
<reference evidence="9" key="1">
    <citation type="submission" date="2021-02" db="EMBL/GenBank/DDBJ databases">
        <authorList>
            <person name="Dougan E. K."/>
            <person name="Rhodes N."/>
            <person name="Thang M."/>
            <person name="Chan C."/>
        </authorList>
    </citation>
    <scope>NUCLEOTIDE SEQUENCE</scope>
</reference>
<evidence type="ECO:0000256" key="3">
    <source>
        <dbReference type="ARBA" id="ARBA00022692"/>
    </source>
</evidence>
<keyword evidence="10" id="KW-1185">Reference proteome</keyword>
<keyword evidence="4 7" id="KW-1133">Transmembrane helix</keyword>
<feature type="transmembrane region" description="Helical" evidence="7">
    <location>
        <begin position="161"/>
        <end position="178"/>
    </location>
</feature>
<evidence type="ECO:0000256" key="4">
    <source>
        <dbReference type="ARBA" id="ARBA00022989"/>
    </source>
</evidence>
<feature type="transmembrane region" description="Helical" evidence="7">
    <location>
        <begin position="29"/>
        <end position="50"/>
    </location>
</feature>
<keyword evidence="3 7" id="KW-0812">Transmembrane</keyword>
<evidence type="ECO:0000256" key="5">
    <source>
        <dbReference type="ARBA" id="ARBA00023136"/>
    </source>
</evidence>
<feature type="region of interest" description="Disordered" evidence="6">
    <location>
        <begin position="231"/>
        <end position="250"/>
    </location>
</feature>
<feature type="transmembrane region" description="Helical" evidence="7">
    <location>
        <begin position="130"/>
        <end position="149"/>
    </location>
</feature>
<dbReference type="EMBL" id="CAJNIZ010020779">
    <property type="protein sequence ID" value="CAE7445368.1"/>
    <property type="molecule type" value="Genomic_DNA"/>
</dbReference>
<proteinExistence type="predicted"/>
<evidence type="ECO:0000259" key="8">
    <source>
        <dbReference type="Pfam" id="PF02308"/>
    </source>
</evidence>
<comment type="caution">
    <text evidence="9">The sequence shown here is derived from an EMBL/GenBank/DDBJ whole genome shotgun (WGS) entry which is preliminary data.</text>
</comment>
<comment type="subcellular location">
    <subcellularLocation>
        <location evidence="1">Cell membrane</location>
        <topology evidence="1">Multi-pass membrane protein</topology>
    </subcellularLocation>
</comment>
<keyword evidence="5 7" id="KW-0472">Membrane</keyword>
<sequence length="274" mass="29435">MSQGQESHHFWNPAAASASGGKSLAFKSAVMLTTTFTALAVVSLVVEPLYGDYLVEQFMKDTHATESNVPNVPNVLFPDDWRYRGRRWPQLLFLTQQETEFARRMMFALIIGALLGIERRESNRGAGVRTMSLVSLGACIFTIGSIYAFEAGTQTWDSSRVAAALPSGVGFLGGALIFKDSGQIKGLTTACGVWLACAVGMCCGGGMYFVAFFGVAGVVAMLRFGPRSPMPEDEAEMPAPAPKESPSLIEGLDHPLVRKRSLTSGPKTLIVGDE</sequence>
<feature type="transmembrane region" description="Helical" evidence="7">
    <location>
        <begin position="190"/>
        <end position="222"/>
    </location>
</feature>
<dbReference type="PANTHER" id="PTHR33778">
    <property type="entry name" value="PROTEIN MGTC"/>
    <property type="match status" value="1"/>
</dbReference>
<dbReference type="AlphaFoldDB" id="A0A812RJQ8"/>
<dbReference type="GO" id="GO:0005886">
    <property type="term" value="C:plasma membrane"/>
    <property type="evidence" value="ECO:0007669"/>
    <property type="project" value="UniProtKB-SubCell"/>
</dbReference>
<dbReference type="PANTHER" id="PTHR33778:SF1">
    <property type="entry name" value="MAGNESIUM TRANSPORTER YHID-RELATED"/>
    <property type="match status" value="1"/>
</dbReference>
<evidence type="ECO:0000313" key="9">
    <source>
        <dbReference type="EMBL" id="CAE7445368.1"/>
    </source>
</evidence>
<dbReference type="InterPro" id="IPR003416">
    <property type="entry name" value="MgtC/SapB/SrpB/YhiD_fam"/>
</dbReference>
<evidence type="ECO:0000256" key="1">
    <source>
        <dbReference type="ARBA" id="ARBA00004651"/>
    </source>
</evidence>
<evidence type="ECO:0000313" key="10">
    <source>
        <dbReference type="Proteomes" id="UP000649617"/>
    </source>
</evidence>
<dbReference type="PRINTS" id="PR01837">
    <property type="entry name" value="MGTCSAPBPROT"/>
</dbReference>
<feature type="domain" description="MgtC/SapB/SrpB/YhiD N-terminal" evidence="8">
    <location>
        <begin position="106"/>
        <end position="224"/>
    </location>
</feature>
<organism evidence="9 10">
    <name type="scientific">Symbiodinium pilosum</name>
    <name type="common">Dinoflagellate</name>
    <dbReference type="NCBI Taxonomy" id="2952"/>
    <lineage>
        <taxon>Eukaryota</taxon>
        <taxon>Sar</taxon>
        <taxon>Alveolata</taxon>
        <taxon>Dinophyceae</taxon>
        <taxon>Suessiales</taxon>
        <taxon>Symbiodiniaceae</taxon>
        <taxon>Symbiodinium</taxon>
    </lineage>
</organism>
<gene>
    <name evidence="9" type="ORF">SPIL2461_LOCUS10850</name>
</gene>
<keyword evidence="2" id="KW-1003">Cell membrane</keyword>
<evidence type="ECO:0000256" key="7">
    <source>
        <dbReference type="SAM" id="Phobius"/>
    </source>
</evidence>
<protein>
    <recommendedName>
        <fullName evidence="8">MgtC/SapB/SrpB/YhiD N-terminal domain-containing protein</fullName>
    </recommendedName>
</protein>
<dbReference type="Proteomes" id="UP000649617">
    <property type="component" value="Unassembled WGS sequence"/>
</dbReference>
<dbReference type="Pfam" id="PF02308">
    <property type="entry name" value="MgtC"/>
    <property type="match status" value="1"/>
</dbReference>